<organism evidence="2 3">
    <name type="scientific">Kalanchoe fedtschenkoi</name>
    <name type="common">Lavender scallops</name>
    <name type="synonym">South American air plant</name>
    <dbReference type="NCBI Taxonomy" id="63787"/>
    <lineage>
        <taxon>Eukaryota</taxon>
        <taxon>Viridiplantae</taxon>
        <taxon>Streptophyta</taxon>
        <taxon>Embryophyta</taxon>
        <taxon>Tracheophyta</taxon>
        <taxon>Spermatophyta</taxon>
        <taxon>Magnoliopsida</taxon>
        <taxon>eudicotyledons</taxon>
        <taxon>Gunneridae</taxon>
        <taxon>Pentapetalae</taxon>
        <taxon>Saxifragales</taxon>
        <taxon>Crassulaceae</taxon>
        <taxon>Kalanchoe</taxon>
    </lineage>
</organism>
<evidence type="ECO:0000313" key="2">
    <source>
        <dbReference type="EnsemblPlants" id="Kaladp0076s0156.1.v1.1"/>
    </source>
</evidence>
<dbReference type="Proteomes" id="UP000594263">
    <property type="component" value="Unplaced"/>
</dbReference>
<feature type="region of interest" description="Disordered" evidence="1">
    <location>
        <begin position="147"/>
        <end position="180"/>
    </location>
</feature>
<feature type="region of interest" description="Disordered" evidence="1">
    <location>
        <begin position="1"/>
        <end position="126"/>
    </location>
</feature>
<accession>A0A7N0UMB3</accession>
<protein>
    <submittedName>
        <fullName evidence="2">Uncharacterized protein</fullName>
    </submittedName>
</protein>
<dbReference type="AlphaFoldDB" id="A0A7N0UMB3"/>
<reference evidence="2" key="1">
    <citation type="submission" date="2021-01" db="UniProtKB">
        <authorList>
            <consortium name="EnsemblPlants"/>
        </authorList>
    </citation>
    <scope>IDENTIFICATION</scope>
</reference>
<feature type="compositionally biased region" description="Low complexity" evidence="1">
    <location>
        <begin position="157"/>
        <end position="166"/>
    </location>
</feature>
<feature type="compositionally biased region" description="Basic and acidic residues" evidence="1">
    <location>
        <begin position="7"/>
        <end position="22"/>
    </location>
</feature>
<feature type="compositionally biased region" description="Acidic residues" evidence="1">
    <location>
        <begin position="58"/>
        <end position="75"/>
    </location>
</feature>
<sequence>MFTRGLDPNEIRWVQQERRRMDPPASRNGGRDIGLPPPSKFTSGHLPSRVVRFSTADADADDSMSGSEEDSEEDLYAGNYSLDSSPQDGTIPSGLIHKSVKPLNGRPHSATDYMRSDVSSSAETVAASRRNAAERIGKLNHRYPVRQNIYREDDSTDSAASSEYSSVQVGRTSGSLPHST</sequence>
<feature type="compositionally biased region" description="Polar residues" evidence="1">
    <location>
        <begin position="81"/>
        <end position="90"/>
    </location>
</feature>
<keyword evidence="3" id="KW-1185">Reference proteome</keyword>
<dbReference type="Gramene" id="Kaladp0076s0156.1.v1.1">
    <property type="protein sequence ID" value="Kaladp0076s0156.1.v1.1"/>
    <property type="gene ID" value="Kaladp0076s0156.v1.1"/>
</dbReference>
<evidence type="ECO:0000256" key="1">
    <source>
        <dbReference type="SAM" id="MobiDB-lite"/>
    </source>
</evidence>
<dbReference type="EnsemblPlants" id="Kaladp0076s0156.1.v1.1">
    <property type="protein sequence ID" value="Kaladp0076s0156.1.v1.1"/>
    <property type="gene ID" value="Kaladp0076s0156.v1.1"/>
</dbReference>
<name>A0A7N0UMB3_KALFE</name>
<feature type="compositionally biased region" description="Polar residues" evidence="1">
    <location>
        <begin position="167"/>
        <end position="180"/>
    </location>
</feature>
<evidence type="ECO:0000313" key="3">
    <source>
        <dbReference type="Proteomes" id="UP000594263"/>
    </source>
</evidence>
<proteinExistence type="predicted"/>